<sequence>MPSYESCGWTPLRSTLPTRLGVDLVGIAARFTHYVKDGNPDSPGTFFVNSMRDWFNSMWKLLAE</sequence>
<evidence type="ECO:0000313" key="2">
    <source>
        <dbReference type="Proteomes" id="UP001500151"/>
    </source>
</evidence>
<protein>
    <submittedName>
        <fullName evidence="1">Uncharacterized protein</fullName>
    </submittedName>
</protein>
<keyword evidence="2" id="KW-1185">Reference proteome</keyword>
<gene>
    <name evidence="1" type="ORF">GCM10010307_70700</name>
</gene>
<proteinExistence type="predicted"/>
<organism evidence="1 2">
    <name type="scientific">Streptomyces vastus</name>
    <dbReference type="NCBI Taxonomy" id="285451"/>
    <lineage>
        <taxon>Bacteria</taxon>
        <taxon>Bacillati</taxon>
        <taxon>Actinomycetota</taxon>
        <taxon>Actinomycetes</taxon>
        <taxon>Kitasatosporales</taxon>
        <taxon>Streptomycetaceae</taxon>
        <taxon>Streptomyces</taxon>
    </lineage>
</organism>
<name>A0ABN3RNC6_9ACTN</name>
<accession>A0ABN3RNC6</accession>
<dbReference type="EMBL" id="BAAASJ010000113">
    <property type="protein sequence ID" value="GAA2656751.1"/>
    <property type="molecule type" value="Genomic_DNA"/>
</dbReference>
<evidence type="ECO:0000313" key="1">
    <source>
        <dbReference type="EMBL" id="GAA2656751.1"/>
    </source>
</evidence>
<reference evidence="1 2" key="1">
    <citation type="journal article" date="2019" name="Int. J. Syst. Evol. Microbiol.">
        <title>The Global Catalogue of Microorganisms (GCM) 10K type strain sequencing project: providing services to taxonomists for standard genome sequencing and annotation.</title>
        <authorList>
            <consortium name="The Broad Institute Genomics Platform"/>
            <consortium name="The Broad Institute Genome Sequencing Center for Infectious Disease"/>
            <person name="Wu L."/>
            <person name="Ma J."/>
        </authorList>
    </citation>
    <scope>NUCLEOTIDE SEQUENCE [LARGE SCALE GENOMIC DNA]</scope>
    <source>
        <strain evidence="1 2">JCM 4524</strain>
    </source>
</reference>
<comment type="caution">
    <text evidence="1">The sequence shown here is derived from an EMBL/GenBank/DDBJ whole genome shotgun (WGS) entry which is preliminary data.</text>
</comment>
<dbReference type="Proteomes" id="UP001500151">
    <property type="component" value="Unassembled WGS sequence"/>
</dbReference>